<dbReference type="InterPro" id="IPR029069">
    <property type="entry name" value="HotDog_dom_sf"/>
</dbReference>
<reference evidence="1" key="1">
    <citation type="submission" date="2014-09" db="EMBL/GenBank/DDBJ databases">
        <title>Genome sequence of the luminous mushroom Mycena chlorophos for searching fungal bioluminescence genes.</title>
        <authorList>
            <person name="Tanaka Y."/>
            <person name="Kasuga D."/>
            <person name="Oba Y."/>
            <person name="Hase S."/>
            <person name="Sato K."/>
            <person name="Oba Y."/>
            <person name="Sakakibara Y."/>
        </authorList>
    </citation>
    <scope>NUCLEOTIDE SEQUENCE</scope>
</reference>
<proteinExistence type="predicted"/>
<dbReference type="EMBL" id="DF848354">
    <property type="protein sequence ID" value="GAT53494.1"/>
    <property type="molecule type" value="Genomic_DNA"/>
</dbReference>
<keyword evidence="2" id="KW-1185">Reference proteome</keyword>
<dbReference type="PANTHER" id="PTHR28152:SF1">
    <property type="entry name" value="HYDROXYACYL-THIOESTER DEHYDRATASE TYPE 2, MITOCHONDRIAL"/>
    <property type="match status" value="1"/>
</dbReference>
<evidence type="ECO:0000313" key="1">
    <source>
        <dbReference type="EMBL" id="GAT53494.1"/>
    </source>
</evidence>
<dbReference type="InterPro" id="IPR052741">
    <property type="entry name" value="Mitochondrial_HTD2"/>
</dbReference>
<dbReference type="SUPFAM" id="SSF54637">
    <property type="entry name" value="Thioesterase/thiol ester dehydrase-isomerase"/>
    <property type="match status" value="1"/>
</dbReference>
<dbReference type="PANTHER" id="PTHR28152">
    <property type="entry name" value="HYDROXYACYL-THIOESTER DEHYDRATASE TYPE 2, MITOCHONDRIAL"/>
    <property type="match status" value="1"/>
</dbReference>
<evidence type="ECO:0000313" key="2">
    <source>
        <dbReference type="Proteomes" id="UP000815677"/>
    </source>
</evidence>
<evidence type="ECO:0008006" key="3">
    <source>
        <dbReference type="Google" id="ProtNLM"/>
    </source>
</evidence>
<name>A0ABQ0LQZ9_MYCCL</name>
<dbReference type="Proteomes" id="UP000815677">
    <property type="component" value="Unassembled WGS sequence"/>
</dbReference>
<gene>
    <name evidence="1" type="ORF">MCHLO_10441</name>
</gene>
<protein>
    <recommendedName>
        <fullName evidence="3">N-terminal of MaoC-like dehydratase domain-containing protein</fullName>
    </recommendedName>
</protein>
<accession>A0ABQ0LQZ9</accession>
<organism evidence="1 2">
    <name type="scientific">Mycena chlorophos</name>
    <name type="common">Agaric fungus</name>
    <name type="synonym">Agaricus chlorophos</name>
    <dbReference type="NCBI Taxonomy" id="658473"/>
    <lineage>
        <taxon>Eukaryota</taxon>
        <taxon>Fungi</taxon>
        <taxon>Dikarya</taxon>
        <taxon>Basidiomycota</taxon>
        <taxon>Agaricomycotina</taxon>
        <taxon>Agaricomycetes</taxon>
        <taxon>Agaricomycetidae</taxon>
        <taxon>Agaricales</taxon>
        <taxon>Marasmiineae</taxon>
        <taxon>Mycenaceae</taxon>
        <taxon>Mycena</taxon>
    </lineage>
</organism>
<sequence>MLLKRLLSETALDRWISTPKQVTLRDIFSLERLADLHITLPTRDGSRGRPFDPPTLSSPLGFGSHLAFFHPRNPERDLRADGTDAEFCPPGFTRRMWAGGRMRWPPDNPLVVGSRATSHSSIGAVEKKGFDGGSPMIFVKQHIEVTTDGQATPSVVEELDGLPQKADFTFGFTPSLTMLFRFSALTFNGHYIHLDKDYAHSEGYPERLVHGPLTALMLLETTMLQKPNAVFSDFEYRAQNPVIVNRPITICGAWGSDEKSVFLWVVDDDGVVGMTGKINFRT</sequence>
<dbReference type="Gene3D" id="3.10.129.10">
    <property type="entry name" value="Hotdog Thioesterase"/>
    <property type="match status" value="1"/>
</dbReference>